<protein>
    <recommendedName>
        <fullName evidence="1">HAT C-terminal dimerisation domain-containing protein</fullName>
    </recommendedName>
</protein>
<keyword evidence="3" id="KW-1185">Reference proteome</keyword>
<feature type="domain" description="HAT C-terminal dimerisation" evidence="1">
    <location>
        <begin position="12"/>
        <end position="80"/>
    </location>
</feature>
<evidence type="ECO:0000313" key="2">
    <source>
        <dbReference type="EMBL" id="KAL0924430.1"/>
    </source>
</evidence>
<name>A0ABD0VHI0_DENTH</name>
<evidence type="ECO:0000313" key="3">
    <source>
        <dbReference type="Proteomes" id="UP001552299"/>
    </source>
</evidence>
<organism evidence="2 3">
    <name type="scientific">Dendrobium thyrsiflorum</name>
    <name type="common">Pinecone-like raceme dendrobium</name>
    <name type="synonym">Orchid</name>
    <dbReference type="NCBI Taxonomy" id="117978"/>
    <lineage>
        <taxon>Eukaryota</taxon>
        <taxon>Viridiplantae</taxon>
        <taxon>Streptophyta</taxon>
        <taxon>Embryophyta</taxon>
        <taxon>Tracheophyta</taxon>
        <taxon>Spermatophyta</taxon>
        <taxon>Magnoliopsida</taxon>
        <taxon>Liliopsida</taxon>
        <taxon>Asparagales</taxon>
        <taxon>Orchidaceae</taxon>
        <taxon>Epidendroideae</taxon>
        <taxon>Malaxideae</taxon>
        <taxon>Dendrobiinae</taxon>
        <taxon>Dendrobium</taxon>
    </lineage>
</organism>
<evidence type="ECO:0000259" key="1">
    <source>
        <dbReference type="Pfam" id="PF05699"/>
    </source>
</evidence>
<reference evidence="2 3" key="1">
    <citation type="journal article" date="2024" name="Plant Biotechnol. J.">
        <title>Dendrobium thyrsiflorum genome and its molecular insights into genes involved in important horticultural traits.</title>
        <authorList>
            <person name="Chen B."/>
            <person name="Wang J.Y."/>
            <person name="Zheng P.J."/>
            <person name="Li K.L."/>
            <person name="Liang Y.M."/>
            <person name="Chen X.F."/>
            <person name="Zhang C."/>
            <person name="Zhao X."/>
            <person name="He X."/>
            <person name="Zhang G.Q."/>
            <person name="Liu Z.J."/>
            <person name="Xu Q."/>
        </authorList>
    </citation>
    <scope>NUCLEOTIDE SEQUENCE [LARGE SCALE GENOMIC DNA]</scope>
    <source>
        <strain evidence="2">GZMU011</strain>
    </source>
</reference>
<dbReference type="SUPFAM" id="SSF53098">
    <property type="entry name" value="Ribonuclease H-like"/>
    <property type="match status" value="1"/>
</dbReference>
<accession>A0ABD0VHI0</accession>
<sequence>MENTVKDKREEKKLSSKRSLVEWWIQFGDGTPKLQRFAVKVLGLTYSSFGCEWNWSTYNQMHTKRRNRLSTLRMNSLVYIIYNRRLKDKNMKKKGLKDDEDPLICEDMTSDDEWFVDDEVEVTPSELQEEDLNVDFFDSHRASTSTTTQEQIKKGKRNVTDIEEGADWKTLDSIGDKEGERAVHHNS</sequence>
<dbReference type="InterPro" id="IPR012337">
    <property type="entry name" value="RNaseH-like_sf"/>
</dbReference>
<gene>
    <name evidence="2" type="ORF">M5K25_005259</name>
</gene>
<dbReference type="AlphaFoldDB" id="A0ABD0VHI0"/>
<dbReference type="Pfam" id="PF05699">
    <property type="entry name" value="Dimer_Tnp_hAT"/>
    <property type="match status" value="1"/>
</dbReference>
<proteinExistence type="predicted"/>
<dbReference type="Proteomes" id="UP001552299">
    <property type="component" value="Unassembled WGS sequence"/>
</dbReference>
<comment type="caution">
    <text evidence="2">The sequence shown here is derived from an EMBL/GenBank/DDBJ whole genome shotgun (WGS) entry which is preliminary data.</text>
</comment>
<dbReference type="EMBL" id="JANQDX010000005">
    <property type="protein sequence ID" value="KAL0924430.1"/>
    <property type="molecule type" value="Genomic_DNA"/>
</dbReference>
<dbReference type="InterPro" id="IPR008906">
    <property type="entry name" value="HATC_C_dom"/>
</dbReference>